<evidence type="ECO:0000259" key="4">
    <source>
        <dbReference type="PROSITE" id="PS50853"/>
    </source>
</evidence>
<dbReference type="CDD" id="cd00063">
    <property type="entry name" value="FN3"/>
    <property type="match status" value="1"/>
</dbReference>
<feature type="domain" description="Fibronectin type-III" evidence="4">
    <location>
        <begin position="287"/>
        <end position="378"/>
    </location>
</feature>
<keyword evidence="7" id="KW-1185">Reference proteome</keyword>
<feature type="domain" description="GH16" evidence="5">
    <location>
        <begin position="1"/>
        <end position="283"/>
    </location>
</feature>
<dbReference type="InterPro" id="IPR026444">
    <property type="entry name" value="Secre_tail"/>
</dbReference>
<dbReference type="RefSeq" id="WP_103912704.1">
    <property type="nucleotide sequence ID" value="NZ_FNUS01000001.1"/>
</dbReference>
<organism evidence="6 7">
    <name type="scientific">Halpernia humi</name>
    <dbReference type="NCBI Taxonomy" id="493375"/>
    <lineage>
        <taxon>Bacteria</taxon>
        <taxon>Pseudomonadati</taxon>
        <taxon>Bacteroidota</taxon>
        <taxon>Flavobacteriia</taxon>
        <taxon>Flavobacteriales</taxon>
        <taxon>Weeksellaceae</taxon>
        <taxon>Chryseobacterium group</taxon>
        <taxon>Halpernia</taxon>
    </lineage>
</organism>
<dbReference type="InterPro" id="IPR000757">
    <property type="entry name" value="Beta-glucanase-like"/>
</dbReference>
<reference evidence="7" key="1">
    <citation type="submission" date="2016-10" db="EMBL/GenBank/DDBJ databases">
        <authorList>
            <person name="Varghese N."/>
            <person name="Submissions S."/>
        </authorList>
    </citation>
    <scope>NUCLEOTIDE SEQUENCE [LARGE SCALE GENOMIC DNA]</scope>
    <source>
        <strain evidence="7">DSM 21580</strain>
    </source>
</reference>
<evidence type="ECO:0000313" key="7">
    <source>
        <dbReference type="Proteomes" id="UP000236738"/>
    </source>
</evidence>
<gene>
    <name evidence="6" type="ORF">SAMN05421847_0703</name>
</gene>
<dbReference type="SUPFAM" id="SSF49265">
    <property type="entry name" value="Fibronectin type III"/>
    <property type="match status" value="1"/>
</dbReference>
<dbReference type="NCBIfam" id="TIGR04183">
    <property type="entry name" value="Por_Secre_tail"/>
    <property type="match status" value="1"/>
</dbReference>
<evidence type="ECO:0000313" key="6">
    <source>
        <dbReference type="EMBL" id="SEF71337.1"/>
    </source>
</evidence>
<dbReference type="OrthoDB" id="9809583at2"/>
<protein>
    <submittedName>
        <fullName evidence="6">Por secretion system C-terminal sorting domain-containing protein</fullName>
    </submittedName>
</protein>
<evidence type="ECO:0000259" key="5">
    <source>
        <dbReference type="PROSITE" id="PS51762"/>
    </source>
</evidence>
<dbReference type="Pfam" id="PF00722">
    <property type="entry name" value="Glyco_hydro_16"/>
    <property type="match status" value="1"/>
</dbReference>
<dbReference type="PROSITE" id="PS51762">
    <property type="entry name" value="GH16_2"/>
    <property type="match status" value="1"/>
</dbReference>
<evidence type="ECO:0000256" key="1">
    <source>
        <dbReference type="ARBA" id="ARBA00006865"/>
    </source>
</evidence>
<dbReference type="Pfam" id="PF00041">
    <property type="entry name" value="fn3"/>
    <property type="match status" value="1"/>
</dbReference>
<dbReference type="InterPro" id="IPR050546">
    <property type="entry name" value="Glycosyl_Hydrlase_16"/>
</dbReference>
<dbReference type="AlphaFoldDB" id="A0A1H5UAQ2"/>
<dbReference type="PROSITE" id="PS50853">
    <property type="entry name" value="FN3"/>
    <property type="match status" value="1"/>
</dbReference>
<comment type="similarity">
    <text evidence="1">Belongs to the glycosyl hydrolase 16 family.</text>
</comment>
<dbReference type="InterPro" id="IPR013783">
    <property type="entry name" value="Ig-like_fold"/>
</dbReference>
<dbReference type="InterPro" id="IPR036116">
    <property type="entry name" value="FN3_sf"/>
</dbReference>
<keyword evidence="2 3" id="KW-0732">Signal</keyword>
<dbReference type="SUPFAM" id="SSF49899">
    <property type="entry name" value="Concanavalin A-like lectins/glucanases"/>
    <property type="match status" value="1"/>
</dbReference>
<proteinExistence type="inferred from homology"/>
<dbReference type="GO" id="GO:0005975">
    <property type="term" value="P:carbohydrate metabolic process"/>
    <property type="evidence" value="ECO:0007669"/>
    <property type="project" value="InterPro"/>
</dbReference>
<dbReference type="InterPro" id="IPR013320">
    <property type="entry name" value="ConA-like_dom_sf"/>
</dbReference>
<accession>A0A1H5UAQ2</accession>
<evidence type="ECO:0000256" key="3">
    <source>
        <dbReference type="SAM" id="SignalP"/>
    </source>
</evidence>
<dbReference type="PANTHER" id="PTHR10963:SF55">
    <property type="entry name" value="GLYCOSIDE HYDROLASE FAMILY 16 PROTEIN"/>
    <property type="match status" value="1"/>
</dbReference>
<dbReference type="Pfam" id="PF18962">
    <property type="entry name" value="Por_Secre_tail"/>
    <property type="match status" value="1"/>
</dbReference>
<dbReference type="Proteomes" id="UP000236738">
    <property type="component" value="Unassembled WGS sequence"/>
</dbReference>
<dbReference type="GO" id="GO:0004553">
    <property type="term" value="F:hydrolase activity, hydrolyzing O-glycosyl compounds"/>
    <property type="evidence" value="ECO:0007669"/>
    <property type="project" value="InterPro"/>
</dbReference>
<feature type="signal peptide" evidence="3">
    <location>
        <begin position="1"/>
        <end position="22"/>
    </location>
</feature>
<dbReference type="InterPro" id="IPR003961">
    <property type="entry name" value="FN3_dom"/>
</dbReference>
<dbReference type="Gene3D" id="2.60.120.200">
    <property type="match status" value="1"/>
</dbReference>
<dbReference type="PANTHER" id="PTHR10963">
    <property type="entry name" value="GLYCOSYL HYDROLASE-RELATED"/>
    <property type="match status" value="1"/>
</dbReference>
<dbReference type="EMBL" id="FNUS01000001">
    <property type="protein sequence ID" value="SEF71337.1"/>
    <property type="molecule type" value="Genomic_DNA"/>
</dbReference>
<dbReference type="CDD" id="cd08023">
    <property type="entry name" value="GH16_laminarinase_like"/>
    <property type="match status" value="1"/>
</dbReference>
<feature type="chain" id="PRO_5009285994" evidence="3">
    <location>
        <begin position="23"/>
        <end position="569"/>
    </location>
</feature>
<evidence type="ECO:0000256" key="2">
    <source>
        <dbReference type="ARBA" id="ARBA00022729"/>
    </source>
</evidence>
<dbReference type="Gene3D" id="2.60.40.10">
    <property type="entry name" value="Immunoglobulins"/>
    <property type="match status" value="1"/>
</dbReference>
<name>A0A1H5UAQ2_9FLAO</name>
<sequence>MFKSLFYRLFSIFIFFQITAKAQVDVVYHDLVWSDEFSTDGAVDAAKWFHQTQLPTSTGWYNGELQHYTDLQENSNITGGILNLVAKRQTFTDQGVTKDFTSARLNSKFSFKYGRVDIRAKVPIDQGTWPALWLLGKNVSEPGGYFNNDFGTTPWPGCGEIDMMEYGIFSGKPANFIQSTLHTPSSFGNSVNHGSTIASSDIQSNYHIYSMNWSPNQISFLLDGVVYYTYNPSVKNADTWPFDKEQYILLNIALGGVAGAVPAGFSQTSMQIDYVRVYQNTTPDTEAPTLFTAKTGSIGNNSIELLLNAKDNYGTLNYKVSYNGNEITTTGASGTDKSVVINNLAPDTIYNFTVTAADSAGNYAANSPINLSAKTTNTVSNNCSGTSSEASQGSFSTGYDYKFETTGTDVKFTFKLLDTDKTGVIAYLWKQSPFEETPMTALGNNTFTQTITGQTLNSTINYAVKFAFAGGLSVTKYYSYVVGSNCALNTSEISNEKVKIYPNPVKNILNINLPEAKNTISLIDESGKIILTKNCGKNTILNLSKYPAGVYYLLVKNANKTETIKVLKK</sequence>